<dbReference type="InterPro" id="IPR021207">
    <property type="entry name" value="Integr_conj_element_PFL4705"/>
</dbReference>
<dbReference type="STRING" id="2034155.BMI79_21265"/>
<dbReference type="AlphaFoldDB" id="A0A1S8CDX1"/>
<protein>
    <submittedName>
        <fullName evidence="2">Integrating conjugative element protein</fullName>
    </submittedName>
</protein>
<proteinExistence type="predicted"/>
<evidence type="ECO:0000256" key="1">
    <source>
        <dbReference type="SAM" id="Coils"/>
    </source>
</evidence>
<evidence type="ECO:0000313" key="3">
    <source>
        <dbReference type="Proteomes" id="UP000216021"/>
    </source>
</evidence>
<dbReference type="Proteomes" id="UP000216021">
    <property type="component" value="Unassembled WGS sequence"/>
</dbReference>
<dbReference type="RefSeq" id="WP_076944263.1">
    <property type="nucleotide sequence ID" value="NZ_MOXD01000020.1"/>
</dbReference>
<keyword evidence="1" id="KW-0175">Coiled coil</keyword>
<organism evidence="2 3">
    <name type="scientific">Serratia oryzae</name>
    <dbReference type="NCBI Taxonomy" id="2034155"/>
    <lineage>
        <taxon>Bacteria</taxon>
        <taxon>Pseudomonadati</taxon>
        <taxon>Pseudomonadota</taxon>
        <taxon>Gammaproteobacteria</taxon>
        <taxon>Enterobacterales</taxon>
        <taxon>Yersiniaceae</taxon>
        <taxon>Serratia</taxon>
    </lineage>
</organism>
<comment type="caution">
    <text evidence="2">The sequence shown here is derived from an EMBL/GenBank/DDBJ whole genome shotgun (WGS) entry which is preliminary data.</text>
</comment>
<keyword evidence="3" id="KW-1185">Reference proteome</keyword>
<dbReference type="OrthoDB" id="7061550at2"/>
<evidence type="ECO:0000313" key="2">
    <source>
        <dbReference type="EMBL" id="OMQ19563.1"/>
    </source>
</evidence>
<accession>A0A1S8CDX1</accession>
<feature type="coiled-coil region" evidence="1">
    <location>
        <begin position="73"/>
        <end position="143"/>
    </location>
</feature>
<dbReference type="NCBIfam" id="TIGR03752">
    <property type="entry name" value="conj_TIGR03752"/>
    <property type="match status" value="1"/>
</dbReference>
<gene>
    <name evidence="2" type="ORF">BMI79_21265</name>
</gene>
<name>A0A1S8CDX1_9GAMM</name>
<dbReference type="EMBL" id="MOXD01000020">
    <property type="protein sequence ID" value="OMQ19563.1"/>
    <property type="molecule type" value="Genomic_DNA"/>
</dbReference>
<reference evidence="2 3" key="1">
    <citation type="submission" date="2016-11" db="EMBL/GenBank/DDBJ databases">
        <title>Rahnella oryzae sp. nov., isolated from rice root.</title>
        <authorList>
            <person name="Zhang X.-X."/>
            <person name="Zhang J."/>
        </authorList>
    </citation>
    <scope>NUCLEOTIDE SEQUENCE [LARGE SCALE GENOMIC DNA]</scope>
    <source>
        <strain evidence="2 3">J11-6</strain>
    </source>
</reference>
<sequence length="501" mass="52243">MQIKSNTLLKVLVPVVLFIAVTIGVKSCGSGPAQESSVVKSSAVADLTDEELQILGIEGDTPEDTLRTLVARLKVIQDKQTSLERQNVTLSEENATLKEGGVNVDNRIRDAVNVAKQEEAQARQKLQAEQQRLAMLIDNLKSAGGIGGTAGQPLTAGSSASGQSQSGDLPIGLGLEGGDVTTGTVSGGVMWIEPQDAVQLDRNGKPVIGAAAVGTAAGTGSFQFPSSFASLDDNQISRQKAELDRAAKNQQAIEEATPVYTLPENSTLIGSRGMTALLGRVPIDGKVTDPYPFKVLIGKENLTANGIELPDVEGAIVSGTATGDWVLSCVRGEVHSITFVFTDGTVRTVPSPAKSSDGSNGKTNAGSIGWLSDENGVPCLSGERKSNASTYLPTLFALSGAGAAADAMANSQTTTSVDGTTVTSTLTGSAGQAALGKALSGGTNELAQWVKARYGQMFDAVYVPPGAQVAVHITRQIPIDYEEQGRKVRYEFDMRQQHGLD</sequence>